<dbReference type="InterPro" id="IPR056098">
    <property type="entry name" value="Acb2/Tad1_hairpin"/>
</dbReference>
<protein>
    <recommendedName>
        <fullName evidence="2">Acb2/Tad1 hairpin domain-containing protein</fullName>
    </recommendedName>
</protein>
<dbReference type="KEGG" id="vg:65071161"/>
<sequence length="107" mass="12177">MEKENNKVIELITGVTVDTRNPYEEFWDNELEEAFKYHKPNEEQIKAIDAIRAKSKELAQLIVDVVPEGAEKMQAITYLRQAGMFANAGIVINPADASAYGEKERKY</sequence>
<organism evidence="3 4">
    <name type="scientific">Lactococcus phage CHPC971</name>
    <dbReference type="NCBI Taxonomy" id="2575255"/>
    <lineage>
        <taxon>Viruses</taxon>
        <taxon>Duplodnaviria</taxon>
        <taxon>Heunggongvirae</taxon>
        <taxon>Uroviricota</taxon>
        <taxon>Caudoviricetes</taxon>
        <taxon>Fremauxvirus</taxon>
        <taxon>Fremauxvirus CHPC971</taxon>
    </lineage>
</organism>
<dbReference type="Pfam" id="PF24729">
    <property type="entry name" value="Acb2_Tad1_hairpin"/>
    <property type="match status" value="1"/>
</dbReference>
<keyword evidence="1" id="KW-0547">Nucleotide-binding</keyword>
<dbReference type="RefSeq" id="YP_010082161.1">
    <property type="nucleotide sequence ID" value="NC_055027.1"/>
</dbReference>
<name>A0A4Y5MX80_9CAUD</name>
<dbReference type="GeneID" id="65071161"/>
<feature type="domain" description="Acb2/Tad1 hairpin" evidence="2">
    <location>
        <begin position="31"/>
        <end position="90"/>
    </location>
</feature>
<accession>A0A4Y5MX80</accession>
<reference evidence="3 4" key="1">
    <citation type="submission" date="2019-04" db="EMBL/GenBank/DDBJ databases">
        <authorList>
            <person name="de Jong A."/>
        </authorList>
    </citation>
    <scope>NUCLEOTIDE SEQUENCE [LARGE SCALE GENOMIC DNA]</scope>
</reference>
<proteinExistence type="predicted"/>
<evidence type="ECO:0000256" key="1">
    <source>
        <dbReference type="ARBA" id="ARBA00022741"/>
    </source>
</evidence>
<evidence type="ECO:0000313" key="3">
    <source>
        <dbReference type="EMBL" id="QCW07669.1"/>
    </source>
</evidence>
<evidence type="ECO:0000259" key="2">
    <source>
        <dbReference type="Pfam" id="PF24729"/>
    </source>
</evidence>
<dbReference type="GO" id="GO:0000166">
    <property type="term" value="F:nucleotide binding"/>
    <property type="evidence" value="ECO:0007669"/>
    <property type="project" value="UniProtKB-KW"/>
</dbReference>
<evidence type="ECO:0000313" key="4">
    <source>
        <dbReference type="Proteomes" id="UP000306022"/>
    </source>
</evidence>
<dbReference type="Proteomes" id="UP000306022">
    <property type="component" value="Segment"/>
</dbReference>
<dbReference type="EMBL" id="MK779875">
    <property type="protein sequence ID" value="QCW07669.1"/>
    <property type="molecule type" value="Genomic_DNA"/>
</dbReference>
<keyword evidence="4" id="KW-1185">Reference proteome</keyword>